<gene>
    <name evidence="1" type="ORF">CURHAP_LOCUS6786</name>
</gene>
<dbReference type="AlphaFoldDB" id="A0A6J5TM60"/>
<evidence type="ECO:0000313" key="2">
    <source>
        <dbReference type="Proteomes" id="UP000507222"/>
    </source>
</evidence>
<proteinExistence type="predicted"/>
<accession>A0A6J5TM60</accession>
<name>A0A6J5TM60_PRUAR</name>
<dbReference type="Proteomes" id="UP000507222">
    <property type="component" value="Unassembled WGS sequence"/>
</dbReference>
<organism evidence="1 2">
    <name type="scientific">Prunus armeniaca</name>
    <name type="common">Apricot</name>
    <name type="synonym">Armeniaca vulgaris</name>
    <dbReference type="NCBI Taxonomy" id="36596"/>
    <lineage>
        <taxon>Eukaryota</taxon>
        <taxon>Viridiplantae</taxon>
        <taxon>Streptophyta</taxon>
        <taxon>Embryophyta</taxon>
        <taxon>Tracheophyta</taxon>
        <taxon>Spermatophyta</taxon>
        <taxon>Magnoliopsida</taxon>
        <taxon>eudicotyledons</taxon>
        <taxon>Gunneridae</taxon>
        <taxon>Pentapetalae</taxon>
        <taxon>rosids</taxon>
        <taxon>fabids</taxon>
        <taxon>Rosales</taxon>
        <taxon>Rosaceae</taxon>
        <taxon>Amygdaloideae</taxon>
        <taxon>Amygdaleae</taxon>
        <taxon>Prunus</taxon>
    </lineage>
</organism>
<sequence>MPDTRDYTNFTWVHFYAGNIGEEGAYNLLLTASTFVSPPSCRLPTKESYVSSRRTLAKPTPGVHVCSQSNRTELIPESKKFPFRFLALVSIPCPANPSYELRPPKISGVFRKINGPDFWLADSSEKKIVEDRYRGDFESGRDERNSLEMGPTPTGYIFI</sequence>
<protein>
    <submittedName>
        <fullName evidence="1">Uncharacterized protein</fullName>
    </submittedName>
</protein>
<evidence type="ECO:0000313" key="1">
    <source>
        <dbReference type="EMBL" id="CAB4264833.1"/>
    </source>
</evidence>
<dbReference type="EMBL" id="CAEKDK010000001">
    <property type="protein sequence ID" value="CAB4264833.1"/>
    <property type="molecule type" value="Genomic_DNA"/>
</dbReference>
<reference evidence="1 2" key="1">
    <citation type="submission" date="2020-05" db="EMBL/GenBank/DDBJ databases">
        <authorList>
            <person name="Campoy J."/>
            <person name="Schneeberger K."/>
            <person name="Spophaly S."/>
        </authorList>
    </citation>
    <scope>NUCLEOTIDE SEQUENCE [LARGE SCALE GENOMIC DNA]</scope>
    <source>
        <strain evidence="1">PruArmRojPasFocal</strain>
    </source>
</reference>